<evidence type="ECO:0000256" key="6">
    <source>
        <dbReference type="ARBA" id="ARBA00023288"/>
    </source>
</evidence>
<feature type="region of interest" description="Disordered" evidence="7">
    <location>
        <begin position="393"/>
        <end position="452"/>
    </location>
</feature>
<keyword evidence="3" id="KW-0336">GPI-anchor</keyword>
<dbReference type="Pfam" id="PF00913">
    <property type="entry name" value="Trypan_glycop"/>
    <property type="match status" value="1"/>
</dbReference>
<reference evidence="10" key="1">
    <citation type="submission" date="2016-08" db="EMBL/GenBank/DDBJ databases">
        <title>VSG repertoire of Trypanosoma brucei EATRO 1125.</title>
        <authorList>
            <person name="Cross G.A."/>
        </authorList>
    </citation>
    <scope>NUCLEOTIDE SEQUENCE</scope>
    <source>
        <strain evidence="10">EATRO 1125</strain>
    </source>
</reference>
<dbReference type="GO" id="GO:0098552">
    <property type="term" value="C:side of membrane"/>
    <property type="evidence" value="ECO:0007669"/>
    <property type="project" value="UniProtKB-KW"/>
</dbReference>
<evidence type="ECO:0000256" key="1">
    <source>
        <dbReference type="ARBA" id="ARBA00004609"/>
    </source>
</evidence>
<dbReference type="GO" id="GO:0042783">
    <property type="term" value="P:symbiont-mediated evasion of host immune response"/>
    <property type="evidence" value="ECO:0007669"/>
    <property type="project" value="InterPro"/>
</dbReference>
<keyword evidence="2" id="KW-1003">Cell membrane</keyword>
<evidence type="ECO:0000256" key="8">
    <source>
        <dbReference type="SAM" id="SignalP"/>
    </source>
</evidence>
<evidence type="ECO:0000256" key="5">
    <source>
        <dbReference type="ARBA" id="ARBA00023180"/>
    </source>
</evidence>
<dbReference type="Gene3D" id="1.10.470.10">
    <property type="entry name" value="Variant Surface Glycoprotein, subunit A, domain 2"/>
    <property type="match status" value="1"/>
</dbReference>
<proteinExistence type="predicted"/>
<dbReference type="GO" id="GO:0005886">
    <property type="term" value="C:plasma membrane"/>
    <property type="evidence" value="ECO:0007669"/>
    <property type="project" value="UniProtKB-SubCell"/>
</dbReference>
<feature type="signal peptide" evidence="8">
    <location>
        <begin position="1"/>
        <end position="19"/>
    </location>
</feature>
<feature type="domain" description="Trypanosome variant surface glycoprotein A-type N-terminal" evidence="9">
    <location>
        <begin position="51"/>
        <end position="374"/>
    </location>
</feature>
<name>A0A1J0RAU7_9TRYP</name>
<accession>A0A1J0RAU7</accession>
<dbReference type="EMBL" id="KX700960">
    <property type="protein sequence ID" value="APD74916.1"/>
    <property type="molecule type" value="Genomic_DNA"/>
</dbReference>
<evidence type="ECO:0000256" key="3">
    <source>
        <dbReference type="ARBA" id="ARBA00022622"/>
    </source>
</evidence>
<keyword evidence="6" id="KW-0449">Lipoprotein</keyword>
<keyword evidence="5" id="KW-0325">Glycoprotein</keyword>
<dbReference type="VEuPathDB" id="TriTrypDB:Tb427_000355500"/>
<dbReference type="AlphaFoldDB" id="A0A1J0RAU7"/>
<evidence type="ECO:0000259" key="9">
    <source>
        <dbReference type="Pfam" id="PF00913"/>
    </source>
</evidence>
<keyword evidence="8" id="KW-0732">Signal</keyword>
<comment type="subcellular location">
    <subcellularLocation>
        <location evidence="1">Cell membrane</location>
        <topology evidence="1">Lipid-anchor</topology>
        <topology evidence="1">GPI-anchor</topology>
    </subcellularLocation>
</comment>
<sequence length="473" mass="50185">MNTFPAAALTILLTVSAMAQIVTDNCTTEDFQAIYVGKLLEAYSTSAGAGRQHAANAVKSRIAALLTGDAEKRAKLTAVSVLYHNCDQQQTSAAFNKIRSAAQALTNLAFASGIAAATQTLKDVELAAISGIDGSSSATARKAVYPDAGKTGLQAKLCTPTAALTSAAAANVARTARETKLLFHIAAPEKSTTRSRAADTEGKATICQSSDGACPDGAANGNKIGLQKGKIYTTTANNAEPKHGHTTTATTTKQWYTPSLAAAQITAALDTAAHTSLAELTKLDTPCNVWEQTADSNFIEAIATAQTGSRDNAKISEEKTKINKQTITETYGKTANEFQDKIWKHVEETPITAQNSGIKEDTTLKSISGLDQLLFLEQAITLKKKIEQQSTCSKPVVNANEEKPANSPKSAAECKKHTTQKPCKDETGCDFDETKNPKCFPNAETGKKDEKSFSSKLRVFVPQVFAALVFVPL</sequence>
<feature type="chain" id="PRO_5012204554" evidence="8">
    <location>
        <begin position="20"/>
        <end position="473"/>
    </location>
</feature>
<evidence type="ECO:0000256" key="4">
    <source>
        <dbReference type="ARBA" id="ARBA00023136"/>
    </source>
</evidence>
<evidence type="ECO:0000256" key="2">
    <source>
        <dbReference type="ARBA" id="ARBA00022475"/>
    </source>
</evidence>
<evidence type="ECO:0000313" key="10">
    <source>
        <dbReference type="EMBL" id="APD74916.1"/>
    </source>
</evidence>
<protein>
    <submittedName>
        <fullName evidence="10">Variant surface glycoprotein 1125.4699</fullName>
    </submittedName>
</protein>
<dbReference type="SUPFAM" id="SSF58087">
    <property type="entry name" value="Variant surface glycoprotein (N-terminal domain)"/>
    <property type="match status" value="1"/>
</dbReference>
<evidence type="ECO:0000256" key="7">
    <source>
        <dbReference type="SAM" id="MobiDB-lite"/>
    </source>
</evidence>
<organism evidence="10">
    <name type="scientific">Trypanosoma brucei</name>
    <dbReference type="NCBI Taxonomy" id="5691"/>
    <lineage>
        <taxon>Eukaryota</taxon>
        <taxon>Discoba</taxon>
        <taxon>Euglenozoa</taxon>
        <taxon>Kinetoplastea</taxon>
        <taxon>Metakinetoplastina</taxon>
        <taxon>Trypanosomatida</taxon>
        <taxon>Trypanosomatidae</taxon>
        <taxon>Trypanosoma</taxon>
    </lineage>
</organism>
<feature type="compositionally biased region" description="Basic and acidic residues" evidence="7">
    <location>
        <begin position="412"/>
        <end position="436"/>
    </location>
</feature>
<dbReference type="InterPro" id="IPR001812">
    <property type="entry name" value="Trypano_VSG_A_N_dom"/>
</dbReference>
<keyword evidence="4" id="KW-0472">Membrane</keyword>